<proteinExistence type="predicted"/>
<evidence type="ECO:0000313" key="4">
    <source>
        <dbReference type="Proteomes" id="UP000309174"/>
    </source>
</evidence>
<dbReference type="Gene3D" id="2.30.40.10">
    <property type="entry name" value="Urease, subunit C, domain 1"/>
    <property type="match status" value="1"/>
</dbReference>
<evidence type="ECO:0000313" key="3">
    <source>
        <dbReference type="EMBL" id="TMR07353.1"/>
    </source>
</evidence>
<evidence type="ECO:0000256" key="1">
    <source>
        <dbReference type="SAM" id="MobiDB-lite"/>
    </source>
</evidence>
<feature type="domain" description="Amidohydrolase-related" evidence="2">
    <location>
        <begin position="42"/>
        <end position="355"/>
    </location>
</feature>
<reference evidence="3 4" key="1">
    <citation type="submission" date="2019-05" db="EMBL/GenBank/DDBJ databases">
        <title>Draft genome sequence of Actinomadura sp. 14C53.</title>
        <authorList>
            <person name="Saricaoglu S."/>
            <person name="Isik K."/>
        </authorList>
    </citation>
    <scope>NUCLEOTIDE SEQUENCE [LARGE SCALE GENOMIC DNA]</scope>
    <source>
        <strain evidence="3 4">14C53</strain>
    </source>
</reference>
<organism evidence="3 4">
    <name type="scientific">Actinomadura soli</name>
    <dbReference type="NCBI Taxonomy" id="2508997"/>
    <lineage>
        <taxon>Bacteria</taxon>
        <taxon>Bacillati</taxon>
        <taxon>Actinomycetota</taxon>
        <taxon>Actinomycetes</taxon>
        <taxon>Streptosporangiales</taxon>
        <taxon>Thermomonosporaceae</taxon>
        <taxon>Actinomadura</taxon>
    </lineage>
</organism>
<dbReference type="PANTHER" id="PTHR43135:SF3">
    <property type="entry name" value="ALPHA-D-RIBOSE 1-METHYLPHOSPHONATE 5-TRIPHOSPHATE DIPHOSPHATASE"/>
    <property type="match status" value="1"/>
</dbReference>
<dbReference type="Pfam" id="PF01979">
    <property type="entry name" value="Amidohydro_1"/>
    <property type="match status" value="1"/>
</dbReference>
<dbReference type="AlphaFoldDB" id="A0A5C4JKD2"/>
<gene>
    <name evidence="3" type="ORF">ETD83_00990</name>
</gene>
<dbReference type="OrthoDB" id="3514520at2"/>
<dbReference type="PANTHER" id="PTHR43135">
    <property type="entry name" value="ALPHA-D-RIBOSE 1-METHYLPHOSPHONATE 5-TRIPHOSPHATE DIPHOSPHATASE"/>
    <property type="match status" value="1"/>
</dbReference>
<protein>
    <submittedName>
        <fullName evidence="3">Amidohydrolase</fullName>
    </submittedName>
</protein>
<dbReference type="Proteomes" id="UP000309174">
    <property type="component" value="Unassembled WGS sequence"/>
</dbReference>
<name>A0A5C4JKD2_9ACTN</name>
<dbReference type="RefSeq" id="WP_138643126.1">
    <property type="nucleotide sequence ID" value="NZ_VCKW01000002.1"/>
</dbReference>
<keyword evidence="4" id="KW-1185">Reference proteome</keyword>
<keyword evidence="3" id="KW-0378">Hydrolase</keyword>
<dbReference type="Gene3D" id="3.20.20.140">
    <property type="entry name" value="Metal-dependent hydrolases"/>
    <property type="match status" value="1"/>
</dbReference>
<feature type="region of interest" description="Disordered" evidence="1">
    <location>
        <begin position="336"/>
        <end position="359"/>
    </location>
</feature>
<dbReference type="EMBL" id="VCKW01000002">
    <property type="protein sequence ID" value="TMR07353.1"/>
    <property type="molecule type" value="Genomic_DNA"/>
</dbReference>
<dbReference type="SUPFAM" id="SSF51556">
    <property type="entry name" value="Metallo-dependent hydrolases"/>
    <property type="match status" value="1"/>
</dbReference>
<dbReference type="GO" id="GO:0016810">
    <property type="term" value="F:hydrolase activity, acting on carbon-nitrogen (but not peptide) bonds"/>
    <property type="evidence" value="ECO:0007669"/>
    <property type="project" value="InterPro"/>
</dbReference>
<comment type="caution">
    <text evidence="3">The sequence shown here is derived from an EMBL/GenBank/DDBJ whole genome shotgun (WGS) entry which is preliminary data.</text>
</comment>
<dbReference type="InterPro" id="IPR006680">
    <property type="entry name" value="Amidohydro-rel"/>
</dbReference>
<sequence length="359" mass="37905">MKPWRVTAVGLPDGDPVEGGVDRHGRWTDVPPPEAEPLPGRFVLAGLVDAHCHLSIADDGAGPRPLPLPQAQRNLRTALQAGITLVRDMGSPGPVTLRMPAADEGAGLLAAGRFLAPPGGYFPALYEPVTADDLVQAARAQIAAGARWVKLIADFPAIEQGVTRPDLAVPTYPIEDVRRLVEAVHAEGARVAAHTTTAWAADLVAAGVDSIEHGDALTGDALRALAARGGAWTPTLCAVLAPAPADDPGRGRRLAQRRERLAHLLDEAVRHRVAVLAGTDAVGNLPREVRLLTELGLPPRSALAAASSDARRYLLIDDTTGDFAPGRPANLVTYDDDPRDDPEVLRRPAATFAAGRRLR</sequence>
<evidence type="ECO:0000259" key="2">
    <source>
        <dbReference type="Pfam" id="PF01979"/>
    </source>
</evidence>
<dbReference type="InterPro" id="IPR011059">
    <property type="entry name" value="Metal-dep_hydrolase_composite"/>
</dbReference>
<feature type="region of interest" description="Disordered" evidence="1">
    <location>
        <begin position="1"/>
        <end position="20"/>
    </location>
</feature>
<accession>A0A5C4JKD2</accession>
<dbReference type="InterPro" id="IPR051781">
    <property type="entry name" value="Metallo-dep_Hydrolase"/>
</dbReference>
<dbReference type="InterPro" id="IPR032466">
    <property type="entry name" value="Metal_Hydrolase"/>
</dbReference>